<protein>
    <submittedName>
        <fullName evidence="3">Glucuronosyltransferase</fullName>
    </submittedName>
</protein>
<evidence type="ECO:0000313" key="3">
    <source>
        <dbReference type="WBParaSite" id="scf7180000419090.g3362"/>
    </source>
</evidence>
<organism evidence="2 3">
    <name type="scientific">Meloidogyne floridensis</name>
    <dbReference type="NCBI Taxonomy" id="298350"/>
    <lineage>
        <taxon>Eukaryota</taxon>
        <taxon>Metazoa</taxon>
        <taxon>Ecdysozoa</taxon>
        <taxon>Nematoda</taxon>
        <taxon>Chromadorea</taxon>
        <taxon>Rhabditida</taxon>
        <taxon>Tylenchina</taxon>
        <taxon>Tylenchomorpha</taxon>
        <taxon>Tylenchoidea</taxon>
        <taxon>Meloidogynidae</taxon>
        <taxon>Meloidogyninae</taxon>
        <taxon>Meloidogyne</taxon>
    </lineage>
</organism>
<evidence type="ECO:0000256" key="1">
    <source>
        <dbReference type="SAM" id="MobiDB-lite"/>
    </source>
</evidence>
<accession>A0A915NPV7</accession>
<evidence type="ECO:0000313" key="2">
    <source>
        <dbReference type="Proteomes" id="UP000887560"/>
    </source>
</evidence>
<proteinExistence type="predicted"/>
<keyword evidence="2" id="KW-1185">Reference proteome</keyword>
<feature type="region of interest" description="Disordered" evidence="1">
    <location>
        <begin position="21"/>
        <end position="47"/>
    </location>
</feature>
<sequence>MGGHAQSVLLFLEQSEEFLSEPEREEVVEEEEILEEEELNEEEIEEEEIIEEDEIEEEIVEEEEEINQSEERKKIIFISDDNNLNRLEYHLMLARLLATKYKMYFLIWGNKVVNEDFIVINVPKQTLEENEFNEYKNTLSENEKRNLKFCENDFNKFVGIYKAAIEDVPICINPESTPLDIIEWLQDTKFDLGISEFSEMAGAFTLFYQLNINKIINISSTPLDISFLQFFGFNLDEEMPDP</sequence>
<reference evidence="3" key="1">
    <citation type="submission" date="2022-11" db="UniProtKB">
        <authorList>
            <consortium name="WormBaseParasite"/>
        </authorList>
    </citation>
    <scope>IDENTIFICATION</scope>
</reference>
<dbReference type="Proteomes" id="UP000887560">
    <property type="component" value="Unplaced"/>
</dbReference>
<dbReference type="WBParaSite" id="scf7180000419090.g3362">
    <property type="protein sequence ID" value="scf7180000419090.g3362"/>
    <property type="gene ID" value="scf7180000419090.g3362"/>
</dbReference>
<name>A0A915NPV7_9BILA</name>
<dbReference type="AlphaFoldDB" id="A0A915NPV7"/>